<reference evidence="1" key="1">
    <citation type="submission" date="2021-01" db="EMBL/GenBank/DDBJ databases">
        <authorList>
            <person name="Corre E."/>
            <person name="Pelletier E."/>
            <person name="Niang G."/>
            <person name="Scheremetjew M."/>
            <person name="Finn R."/>
            <person name="Kale V."/>
            <person name="Holt S."/>
            <person name="Cochrane G."/>
            <person name="Meng A."/>
            <person name="Brown T."/>
            <person name="Cohen L."/>
        </authorList>
    </citation>
    <scope>NUCLEOTIDE SEQUENCE</scope>
    <source>
        <strain evidence="1">CCMP127</strain>
    </source>
</reference>
<accession>A0A7S3L9Y5</accession>
<evidence type="ECO:0000313" key="1">
    <source>
        <dbReference type="EMBL" id="CAE0414992.1"/>
    </source>
</evidence>
<organism evidence="1">
    <name type="scientific">Amphora coffeiformis</name>
    <dbReference type="NCBI Taxonomy" id="265554"/>
    <lineage>
        <taxon>Eukaryota</taxon>
        <taxon>Sar</taxon>
        <taxon>Stramenopiles</taxon>
        <taxon>Ochrophyta</taxon>
        <taxon>Bacillariophyta</taxon>
        <taxon>Bacillariophyceae</taxon>
        <taxon>Bacillariophycidae</taxon>
        <taxon>Thalassiophysales</taxon>
        <taxon>Catenulaceae</taxon>
        <taxon>Amphora</taxon>
    </lineage>
</organism>
<proteinExistence type="predicted"/>
<protein>
    <submittedName>
        <fullName evidence="1">Uncharacterized protein</fullName>
    </submittedName>
</protein>
<gene>
    <name evidence="1" type="ORF">ACOF00016_LOCUS12154</name>
</gene>
<dbReference type="EMBL" id="HBIM01015384">
    <property type="protein sequence ID" value="CAE0414992.1"/>
    <property type="molecule type" value="Transcribed_RNA"/>
</dbReference>
<name>A0A7S3L9Y5_9STRA</name>
<dbReference type="AlphaFoldDB" id="A0A7S3L9Y5"/>
<sequence length="280" mass="30725">MTDAAVEEPEPTTSPSVIRPDRKVIFINLTILDASSLIDKKLSTKLKGVPKPLANMATKAATTMATPERVAQLLAQEMPQKLVEKMAAKGMTAAAELGFVQGPYVVVQLQIQSVDPAALVEAQTKDVYDEDGELDESATLQPDMATKILSWMEWFLQMIGIERQRSLQDEFLPKLIQSKMETMMGEVMAEKLDSKGLQAISKVLPEEKQARYFHSTLRELREAKEAMRPKVKIAAAMAEARSGVQARAAGVREGVKSKMANVKPPKLPFFGGKKAGEKLA</sequence>